<sequence length="101" mass="12117">MYIFQRIKIAGTNSGLIPQITSLNQLSVTYIYTYVLVMKITSQNDFFSLHKSKNNEWNTERAKKKRDQGNRRGVRQRRRRRRKKKKKKKKQLQKMGNETKG</sequence>
<dbReference type="Proteomes" id="UP000811609">
    <property type="component" value="Chromosome 9"/>
</dbReference>
<evidence type="ECO:0000313" key="2">
    <source>
        <dbReference type="EMBL" id="KAG6642436.1"/>
    </source>
</evidence>
<name>A0A8T1PCT2_CARIL</name>
<feature type="region of interest" description="Disordered" evidence="1">
    <location>
        <begin position="56"/>
        <end position="101"/>
    </location>
</feature>
<feature type="compositionally biased region" description="Basic residues" evidence="1">
    <location>
        <begin position="62"/>
        <end position="92"/>
    </location>
</feature>
<evidence type="ECO:0000313" key="3">
    <source>
        <dbReference type="Proteomes" id="UP000811609"/>
    </source>
</evidence>
<protein>
    <submittedName>
        <fullName evidence="2">Uncharacterized protein</fullName>
    </submittedName>
</protein>
<proteinExistence type="predicted"/>
<accession>A0A8T1PCT2</accession>
<gene>
    <name evidence="2" type="ORF">CIPAW_09G141000</name>
</gene>
<keyword evidence="3" id="KW-1185">Reference proteome</keyword>
<dbReference type="AlphaFoldDB" id="A0A8T1PCT2"/>
<reference evidence="2" key="1">
    <citation type="submission" date="2020-12" db="EMBL/GenBank/DDBJ databases">
        <title>WGS assembly of Carya illinoinensis cv. Pawnee.</title>
        <authorList>
            <person name="Platts A."/>
            <person name="Shu S."/>
            <person name="Wright S."/>
            <person name="Barry K."/>
            <person name="Edger P."/>
            <person name="Pires J.C."/>
            <person name="Schmutz J."/>
        </authorList>
    </citation>
    <scope>NUCLEOTIDE SEQUENCE</scope>
    <source>
        <tissue evidence="2">Leaf</tissue>
    </source>
</reference>
<evidence type="ECO:0000256" key="1">
    <source>
        <dbReference type="SAM" id="MobiDB-lite"/>
    </source>
</evidence>
<dbReference type="EMBL" id="CM031817">
    <property type="protein sequence ID" value="KAG6642436.1"/>
    <property type="molecule type" value="Genomic_DNA"/>
</dbReference>
<organism evidence="2 3">
    <name type="scientific">Carya illinoinensis</name>
    <name type="common">Pecan</name>
    <dbReference type="NCBI Taxonomy" id="32201"/>
    <lineage>
        <taxon>Eukaryota</taxon>
        <taxon>Viridiplantae</taxon>
        <taxon>Streptophyta</taxon>
        <taxon>Embryophyta</taxon>
        <taxon>Tracheophyta</taxon>
        <taxon>Spermatophyta</taxon>
        <taxon>Magnoliopsida</taxon>
        <taxon>eudicotyledons</taxon>
        <taxon>Gunneridae</taxon>
        <taxon>Pentapetalae</taxon>
        <taxon>rosids</taxon>
        <taxon>fabids</taxon>
        <taxon>Fagales</taxon>
        <taxon>Juglandaceae</taxon>
        <taxon>Carya</taxon>
    </lineage>
</organism>
<comment type="caution">
    <text evidence="2">The sequence shown here is derived from an EMBL/GenBank/DDBJ whole genome shotgun (WGS) entry which is preliminary data.</text>
</comment>